<dbReference type="KEGG" id="ttp:E6P07_03120"/>
<accession>A0A6I6DZA4</accession>
<protein>
    <submittedName>
        <fullName evidence="1">Uncharacterized protein</fullName>
    </submittedName>
</protein>
<gene>
    <name evidence="1" type="ORF">E6P07_03120</name>
</gene>
<keyword evidence="2" id="KW-1185">Reference proteome</keyword>
<dbReference type="OrthoDB" id="5772558at2"/>
<dbReference type="EMBL" id="CP039268">
    <property type="protein sequence ID" value="QGU32065.1"/>
    <property type="molecule type" value="Genomic_DNA"/>
</dbReference>
<proteinExistence type="predicted"/>
<dbReference type="Proteomes" id="UP000426424">
    <property type="component" value="Chromosome"/>
</dbReference>
<dbReference type="RefSeq" id="WP_153974264.1">
    <property type="nucleotide sequence ID" value="NZ_CP039268.1"/>
</dbReference>
<evidence type="ECO:0000313" key="1">
    <source>
        <dbReference type="EMBL" id="QGU32065.1"/>
    </source>
</evidence>
<reference evidence="1 2" key="1">
    <citation type="submission" date="2019-12" db="EMBL/GenBank/DDBJ databases">
        <title>The complete genome of the thermophilic, anoxygenic phototrophic gammaproteobacterium Thermochromatium tepidum.</title>
        <authorList>
            <person name="Sattley W.M."/>
            <person name="Swingley W.D."/>
            <person name="Burchell B.M."/>
            <person name="Gurbani S.A."/>
            <person name="Kujawa C.M."/>
            <person name="Nuccio D.A."/>
            <person name="Schladweiler J."/>
            <person name="Shaffer K.N."/>
            <person name="Stokes L.M."/>
            <person name="Touchman J.W."/>
            <person name="Blankenship R.E."/>
            <person name="Madigan M.T."/>
        </authorList>
    </citation>
    <scope>NUCLEOTIDE SEQUENCE [LARGE SCALE GENOMIC DNA]</scope>
    <source>
        <strain evidence="1 2">ATCC 43061</strain>
    </source>
</reference>
<dbReference type="AlphaFoldDB" id="A0A6I6DZA4"/>
<name>A0A6I6DZA4_THETI</name>
<organism evidence="1 2">
    <name type="scientific">Thermochromatium tepidum ATCC 43061</name>
    <dbReference type="NCBI Taxonomy" id="316276"/>
    <lineage>
        <taxon>Bacteria</taxon>
        <taxon>Pseudomonadati</taxon>
        <taxon>Pseudomonadota</taxon>
        <taxon>Gammaproteobacteria</taxon>
        <taxon>Chromatiales</taxon>
        <taxon>Chromatiaceae</taxon>
        <taxon>Thermochromatium</taxon>
    </lineage>
</organism>
<evidence type="ECO:0000313" key="2">
    <source>
        <dbReference type="Proteomes" id="UP000426424"/>
    </source>
</evidence>
<sequence>MNNRLEYAAPATVGTRILVESIAAYRQDERLWLELVSDPKTRHWSLCVRDALGQRVRSRLGLDQALERLACGARVRARLPQSRKGA</sequence>